<protein>
    <submittedName>
        <fullName evidence="2">Uncharacterized protein</fullName>
    </submittedName>
</protein>
<gene>
    <name evidence="2" type="ORF">ARMA_0738</name>
</gene>
<accession>A0A0M8K5T0</accession>
<sequence>MQLYANVPKIAYQKSKQKPFRKDDTCLAQQSARGTIS</sequence>
<proteinExistence type="predicted"/>
<organism evidence="2 3">
    <name type="scientific">Ardenticatena maritima</name>
    <dbReference type="NCBI Taxonomy" id="872965"/>
    <lineage>
        <taxon>Bacteria</taxon>
        <taxon>Bacillati</taxon>
        <taxon>Chloroflexota</taxon>
        <taxon>Ardenticatenia</taxon>
        <taxon>Ardenticatenales</taxon>
        <taxon>Ardenticatenaceae</taxon>
        <taxon>Ardenticatena</taxon>
    </lineage>
</organism>
<reference evidence="2 3" key="1">
    <citation type="journal article" date="2015" name="Genome Announc.">
        <title>Draft Genome Sequence of a Heterotrophic Facultative Anaerobic Thermophilic Bacterium, Ardenticatena maritima Strain 110ST.</title>
        <authorList>
            <person name="Kawaichi S."/>
            <person name="Yoshida T."/>
            <person name="Sako Y."/>
            <person name="Nakamura R."/>
        </authorList>
    </citation>
    <scope>NUCLEOTIDE SEQUENCE [LARGE SCALE GENOMIC DNA]</scope>
    <source>
        <strain evidence="2 3">110S</strain>
    </source>
</reference>
<evidence type="ECO:0000256" key="1">
    <source>
        <dbReference type="SAM" id="MobiDB-lite"/>
    </source>
</evidence>
<evidence type="ECO:0000313" key="3">
    <source>
        <dbReference type="Proteomes" id="UP000037784"/>
    </source>
</evidence>
<dbReference type="EMBL" id="BBZA01000046">
    <property type="protein sequence ID" value="GAP62315.1"/>
    <property type="molecule type" value="Genomic_DNA"/>
</dbReference>
<dbReference type="InParanoid" id="A0A0M8K5T0"/>
<keyword evidence="3" id="KW-1185">Reference proteome</keyword>
<dbReference type="AlphaFoldDB" id="A0A0M8K5T0"/>
<comment type="caution">
    <text evidence="2">The sequence shown here is derived from an EMBL/GenBank/DDBJ whole genome shotgun (WGS) entry which is preliminary data.</text>
</comment>
<reference evidence="3" key="2">
    <citation type="submission" date="2015-08" db="EMBL/GenBank/DDBJ databases">
        <title>Draft Genome Sequence of a Heterotrophic Facultative Anaerobic Bacterium Ardenticatena maritima Strain 110S.</title>
        <authorList>
            <person name="Kawaichi S."/>
            <person name="Yoshida T."/>
            <person name="Sako Y."/>
            <person name="Nakamura R."/>
        </authorList>
    </citation>
    <scope>NUCLEOTIDE SEQUENCE [LARGE SCALE GENOMIC DNA]</scope>
    <source>
        <strain evidence="3">110S</strain>
    </source>
</reference>
<evidence type="ECO:0000313" key="2">
    <source>
        <dbReference type="EMBL" id="GAP62315.1"/>
    </source>
</evidence>
<feature type="region of interest" description="Disordered" evidence="1">
    <location>
        <begin position="15"/>
        <end position="37"/>
    </location>
</feature>
<name>A0A0M8K5T0_9CHLR</name>
<dbReference type="Proteomes" id="UP000037784">
    <property type="component" value="Unassembled WGS sequence"/>
</dbReference>
<feature type="compositionally biased region" description="Polar residues" evidence="1">
    <location>
        <begin position="27"/>
        <end position="37"/>
    </location>
</feature>